<feature type="transmembrane region" description="Helical" evidence="1">
    <location>
        <begin position="101"/>
        <end position="123"/>
    </location>
</feature>
<organism evidence="2 3">
    <name type="scientific">Pseudoponticoccus marisrubri</name>
    <dbReference type="NCBI Taxonomy" id="1685382"/>
    <lineage>
        <taxon>Bacteria</taxon>
        <taxon>Pseudomonadati</taxon>
        <taxon>Pseudomonadota</taxon>
        <taxon>Alphaproteobacteria</taxon>
        <taxon>Rhodobacterales</taxon>
        <taxon>Roseobacteraceae</taxon>
        <taxon>Pseudoponticoccus</taxon>
    </lineage>
</organism>
<evidence type="ECO:0000256" key="1">
    <source>
        <dbReference type="SAM" id="Phobius"/>
    </source>
</evidence>
<dbReference type="Proteomes" id="UP000054396">
    <property type="component" value="Unassembled WGS sequence"/>
</dbReference>
<sequence length="130" mass="14318">MTLLQILPVLAYAGCVGTILLIAQEKTVSALMRWVVPAVLGAVFLAFSLYQVSQDGLIQFWINHTTDLTGNQVWFDLIMAVTIGFYLLAPRARAVGMPLMPWGIAVFLTACIALLPMLARVLWLENKARA</sequence>
<keyword evidence="1" id="KW-1133">Transmembrane helix</keyword>
<proteinExistence type="predicted"/>
<keyword evidence="1" id="KW-0812">Transmembrane</keyword>
<dbReference type="OrthoDB" id="7068404at2"/>
<dbReference type="RefSeq" id="WP_058860849.1">
    <property type="nucleotide sequence ID" value="NZ_LPXO01000002.1"/>
</dbReference>
<evidence type="ECO:0000313" key="3">
    <source>
        <dbReference type="Proteomes" id="UP000054396"/>
    </source>
</evidence>
<evidence type="ECO:0000313" key="2">
    <source>
        <dbReference type="EMBL" id="KUF11730.1"/>
    </source>
</evidence>
<reference evidence="2 3" key="1">
    <citation type="submission" date="2015-12" db="EMBL/GenBank/DDBJ databases">
        <authorList>
            <person name="Shamseldin A."/>
            <person name="Moawad H."/>
            <person name="Abd El-Rahim W.M."/>
            <person name="Sadowsky M.J."/>
        </authorList>
    </citation>
    <scope>NUCLEOTIDE SEQUENCE [LARGE SCALE GENOMIC DNA]</scope>
    <source>
        <strain evidence="2 3">SJ5A-1</strain>
    </source>
</reference>
<evidence type="ECO:0008006" key="4">
    <source>
        <dbReference type="Google" id="ProtNLM"/>
    </source>
</evidence>
<protein>
    <recommendedName>
        <fullName evidence="4">DUF2834 domain-containing protein</fullName>
    </recommendedName>
</protein>
<feature type="transmembrane region" description="Helical" evidence="1">
    <location>
        <begin position="72"/>
        <end position="89"/>
    </location>
</feature>
<feature type="transmembrane region" description="Helical" evidence="1">
    <location>
        <begin position="6"/>
        <end position="23"/>
    </location>
</feature>
<keyword evidence="1" id="KW-0472">Membrane</keyword>
<dbReference type="AlphaFoldDB" id="A0A0W7WMB4"/>
<comment type="caution">
    <text evidence="2">The sequence shown here is derived from an EMBL/GenBank/DDBJ whole genome shotgun (WGS) entry which is preliminary data.</text>
</comment>
<dbReference type="EMBL" id="LPXO01000002">
    <property type="protein sequence ID" value="KUF11730.1"/>
    <property type="molecule type" value="Genomic_DNA"/>
</dbReference>
<gene>
    <name evidence="2" type="ORF">AVJ23_03855</name>
</gene>
<feature type="transmembrane region" description="Helical" evidence="1">
    <location>
        <begin position="30"/>
        <end position="52"/>
    </location>
</feature>
<accession>A0A0W7WMB4</accession>
<keyword evidence="3" id="KW-1185">Reference proteome</keyword>
<name>A0A0W7WMB4_9RHOB</name>